<dbReference type="Proteomes" id="UP000831684">
    <property type="component" value="Chromosome"/>
</dbReference>
<dbReference type="InterPro" id="IPR021791">
    <property type="entry name" value="Phage_TAC_11"/>
</dbReference>
<proteinExistence type="predicted"/>
<dbReference type="RefSeq" id="WP_244377854.1">
    <property type="nucleotide sequence ID" value="NZ_CP083239.1"/>
</dbReference>
<reference evidence="1" key="1">
    <citation type="submission" date="2021-09" db="EMBL/GenBank/DDBJ databases">
        <title>Network and meta-omics reveal the key degrader and cooperation patterns in an efficient 1,4-dioxane-degrading microbial community.</title>
        <authorList>
            <person name="Dai C."/>
        </authorList>
    </citation>
    <scope>NUCLEOTIDE SEQUENCE</scope>
    <source>
        <strain evidence="1">ZM13</strain>
    </source>
</reference>
<dbReference type="EMBL" id="CP083239">
    <property type="protein sequence ID" value="UOK71043.1"/>
    <property type="molecule type" value="Genomic_DNA"/>
</dbReference>
<protein>
    <submittedName>
        <fullName evidence="1">Gene transfer agent family protein</fullName>
    </submittedName>
</protein>
<sequence>MANRHRGEISAELDGRRRTLVLTLGALAELEDAFGAEDLVALTGRFAQGRLAARDAIRLIAAGLRGAGESVTEAEVARMTTPGGAAGFARIVGALIAATFGGEEAGEGAARPLPDPPEAAG</sequence>
<name>A0A9E7A7H3_9HYPH</name>
<evidence type="ECO:0000313" key="1">
    <source>
        <dbReference type="EMBL" id="UOK71043.1"/>
    </source>
</evidence>
<accession>A0A9E7A7H3</accession>
<dbReference type="Pfam" id="PF11836">
    <property type="entry name" value="Phage_TAC_11"/>
    <property type="match status" value="1"/>
</dbReference>
<dbReference type="KEGG" id="apol:K9D25_20450"/>
<organism evidence="1 2">
    <name type="scientific">Ancylobacter polymorphus</name>
    <dbReference type="NCBI Taxonomy" id="223390"/>
    <lineage>
        <taxon>Bacteria</taxon>
        <taxon>Pseudomonadati</taxon>
        <taxon>Pseudomonadota</taxon>
        <taxon>Alphaproteobacteria</taxon>
        <taxon>Hyphomicrobiales</taxon>
        <taxon>Xanthobacteraceae</taxon>
        <taxon>Ancylobacter</taxon>
    </lineage>
</organism>
<gene>
    <name evidence="1" type="ORF">K9D25_20450</name>
</gene>
<dbReference type="AlphaFoldDB" id="A0A9E7A7H3"/>
<evidence type="ECO:0000313" key="2">
    <source>
        <dbReference type="Proteomes" id="UP000831684"/>
    </source>
</evidence>